<keyword evidence="2" id="KW-1185">Reference proteome</keyword>
<dbReference type="RefSeq" id="WP_344473361.1">
    <property type="nucleotide sequence ID" value="NZ_BAAASB010000003.1"/>
</dbReference>
<proteinExistence type="predicted"/>
<protein>
    <submittedName>
        <fullName evidence="1">Uncharacterized protein</fullName>
    </submittedName>
</protein>
<evidence type="ECO:0000313" key="2">
    <source>
        <dbReference type="Proteomes" id="UP001596160"/>
    </source>
</evidence>
<name>A0ABW0AB60_9ACTN</name>
<evidence type="ECO:0000313" key="1">
    <source>
        <dbReference type="EMBL" id="MFC5150873.1"/>
    </source>
</evidence>
<accession>A0ABW0AB60</accession>
<organism evidence="1 2">
    <name type="scientific">Streptomyces amakusaensis</name>
    <dbReference type="NCBI Taxonomy" id="67271"/>
    <lineage>
        <taxon>Bacteria</taxon>
        <taxon>Bacillati</taxon>
        <taxon>Actinomycetota</taxon>
        <taxon>Actinomycetes</taxon>
        <taxon>Kitasatosporales</taxon>
        <taxon>Streptomycetaceae</taxon>
        <taxon>Streptomyces</taxon>
    </lineage>
</organism>
<comment type="caution">
    <text evidence="1">The sequence shown here is derived from an EMBL/GenBank/DDBJ whole genome shotgun (WGS) entry which is preliminary data.</text>
</comment>
<dbReference type="EMBL" id="JBHSKP010000002">
    <property type="protein sequence ID" value="MFC5150873.1"/>
    <property type="molecule type" value="Genomic_DNA"/>
</dbReference>
<reference evidence="2" key="1">
    <citation type="journal article" date="2019" name="Int. J. Syst. Evol. Microbiol.">
        <title>The Global Catalogue of Microorganisms (GCM) 10K type strain sequencing project: providing services to taxonomists for standard genome sequencing and annotation.</title>
        <authorList>
            <consortium name="The Broad Institute Genomics Platform"/>
            <consortium name="The Broad Institute Genome Sequencing Center for Infectious Disease"/>
            <person name="Wu L."/>
            <person name="Ma J."/>
        </authorList>
    </citation>
    <scope>NUCLEOTIDE SEQUENCE [LARGE SCALE GENOMIC DNA]</scope>
    <source>
        <strain evidence="2">PCU 266</strain>
    </source>
</reference>
<sequence>MTGMVFQVARSALKELCRLIPVEADASGKVIDILDPPSPLEFSGGSPVGTLHGQIIVRSLDLWPEVGTDRTVLHLAFDESWVELRGTDRSASPLAGALNVSFTLMFRRIDAEGGGSLAQLCADLGSCVVKLDPDPASDARIDTAAQPLAGWEVVAAAEAALTDRFRELGQLPAGFALTLAEGRPSERLTTVSALPTVHFADVDTLRVLADYGPATEAAAAPDELPLRRTVLCALTPPGFQQTVRNPAVRAMVRSMVADRHYAEYIGKAATPEDEKKGARLLGEYLDSEAGRQELAANTPPPVGTGALVRHVPNVPDPFSDFDVLIDRIELSLGDGRINGELHAHGEVNNFGLRARVGISAVPVVSQNRVELSDFQVGEPDVDVSLPFVLEWASGILTDILAGPIAGVLAPILLSAVANEIADSLLTAEHLSLDPEELAEQGPSLAGLPRGMSFSTLTVTPALMRLDGYWTVYVEDPRPFFPDVHITGRLTQEEEPEALATGQVWLECRPIIGVVMAVDRPTAGSVSFEYDRHTLHATVELALSPRYVPGPFTYSPWTLRVGYRDTYGYRDAVGGGETYPLEPGVLEVTSLVWLPEPPLHGTVEQRTFPVTVRGDHQRLELDLPAEAANVVLFLETEVTDGLGRSWKPTGSLDVQNLTVDLGSAFADYQKECAGTRRTLRVGRKASLKDMVTRESLAEAVQHAIRVGDPALVAQVESIGVRHGFRAVAESMAARLRHG</sequence>
<dbReference type="Proteomes" id="UP001596160">
    <property type="component" value="Unassembled WGS sequence"/>
</dbReference>
<gene>
    <name evidence="1" type="ORF">ACFPRH_03895</name>
</gene>